<keyword evidence="6" id="KW-0966">Cell projection</keyword>
<dbReference type="InterPro" id="IPR011333">
    <property type="entry name" value="SKP1/BTB/POZ_sf"/>
</dbReference>
<dbReference type="PANTHER" id="PTHR14499">
    <property type="entry name" value="POTASSIUM CHANNEL TETRAMERIZATION DOMAIN-CONTAINING"/>
    <property type="match status" value="1"/>
</dbReference>
<dbReference type="CDD" id="cd22204">
    <property type="entry name" value="H1_KCTD12-like"/>
    <property type="match status" value="1"/>
</dbReference>
<evidence type="ECO:0000256" key="5">
    <source>
        <dbReference type="ARBA" id="ARBA00023257"/>
    </source>
</evidence>
<dbReference type="AlphaFoldDB" id="A0A158QX39"/>
<dbReference type="Pfam" id="PF02214">
    <property type="entry name" value="BTB_2"/>
    <property type="match status" value="1"/>
</dbReference>
<accession>A0A158QX39</accession>
<keyword evidence="4" id="KW-0472">Membrane</keyword>
<dbReference type="Gene3D" id="3.30.710.10">
    <property type="entry name" value="Potassium Channel Kv1.1, Chain A"/>
    <property type="match status" value="1"/>
</dbReference>
<proteinExistence type="predicted"/>
<dbReference type="SUPFAM" id="SSF54695">
    <property type="entry name" value="POZ domain"/>
    <property type="match status" value="1"/>
</dbReference>
<gene>
    <name evidence="11" type="ORF">NBR_LOCUS6195</name>
</gene>
<organism evidence="13">
    <name type="scientific">Nippostrongylus brasiliensis</name>
    <name type="common">Rat hookworm</name>
    <dbReference type="NCBI Taxonomy" id="27835"/>
    <lineage>
        <taxon>Eukaryota</taxon>
        <taxon>Metazoa</taxon>
        <taxon>Ecdysozoa</taxon>
        <taxon>Nematoda</taxon>
        <taxon>Chromadorea</taxon>
        <taxon>Rhabditida</taxon>
        <taxon>Rhabditina</taxon>
        <taxon>Rhabditomorpha</taxon>
        <taxon>Strongyloidea</taxon>
        <taxon>Heligmosomidae</taxon>
        <taxon>Nippostrongylus</taxon>
    </lineage>
</organism>
<evidence type="ECO:0000256" key="1">
    <source>
        <dbReference type="ARBA" id="ARBA00022475"/>
    </source>
</evidence>
<sequence length="297" mass="33107">MSEVRIGTINNVIFRPMTDDVIELNVGGTHYCTTRHTLTKDPDTLLYKIVCCSSSLPKGVIRLEDNKYFIDRDGLLFSHILNYLRTDKLLLPDGFTESARLKDEIEFYEIEKLRGLVGPQLVALDALKPKLSNGGLYSGDTGGYITLGYRGTFAFGRDGQADVKFRKLHRILVCGRATLCREVFGETLNESRDPGGPDDGERYTSRLYLKHQCLERACDIMAEKGFKLVATCCSGANGLAAANHPIVAGALSGASQTDLMNHRNCGDYEEQRWAHYTEYVFYRESQGGTLTPSPRDL</sequence>
<dbReference type="STRING" id="27835.A0A158QX39"/>
<keyword evidence="5" id="KW-0628">Postsynaptic cell membrane</keyword>
<dbReference type="GO" id="GO:0045211">
    <property type="term" value="C:postsynaptic membrane"/>
    <property type="evidence" value="ECO:0007669"/>
    <property type="project" value="UniProtKB-SubCell"/>
</dbReference>
<evidence type="ECO:0000256" key="4">
    <source>
        <dbReference type="ARBA" id="ARBA00023136"/>
    </source>
</evidence>
<evidence type="ECO:0000313" key="11">
    <source>
        <dbReference type="EMBL" id="VDL69784.1"/>
    </source>
</evidence>
<dbReference type="EMBL" id="UYSL01019784">
    <property type="protein sequence ID" value="VDL69784.1"/>
    <property type="molecule type" value="Genomic_DNA"/>
</dbReference>
<keyword evidence="3" id="KW-0770">Synapse</keyword>
<dbReference type="WBParaSite" id="NBR_0000619401-mRNA-1">
    <property type="protein sequence ID" value="NBR_0000619401-mRNA-1"/>
    <property type="gene ID" value="NBR_0000619401"/>
</dbReference>
<evidence type="ECO:0000256" key="6">
    <source>
        <dbReference type="ARBA" id="ARBA00023273"/>
    </source>
</evidence>
<evidence type="ECO:0000256" key="8">
    <source>
        <dbReference type="ARBA" id="ARBA00034111"/>
    </source>
</evidence>
<dbReference type="Pfam" id="PF23110">
    <property type="entry name" value="H1_KCTD8_12_16"/>
    <property type="match status" value="1"/>
</dbReference>
<reference evidence="13" key="1">
    <citation type="submission" date="2016-04" db="UniProtKB">
        <authorList>
            <consortium name="WormBaseParasite"/>
        </authorList>
    </citation>
    <scope>IDENTIFICATION</scope>
</reference>
<dbReference type="SMART" id="SM00225">
    <property type="entry name" value="BTB"/>
    <property type="match status" value="1"/>
</dbReference>
<dbReference type="GO" id="GO:0051260">
    <property type="term" value="P:protein homooligomerization"/>
    <property type="evidence" value="ECO:0007669"/>
    <property type="project" value="InterPro"/>
</dbReference>
<evidence type="ECO:0000259" key="10">
    <source>
        <dbReference type="SMART" id="SM00225"/>
    </source>
</evidence>
<comment type="subcellular location">
    <subcellularLocation>
        <location evidence="7">Postsynaptic cell membrane</location>
    </subcellularLocation>
    <subcellularLocation>
        <location evidence="8">Presynaptic cell membrane</location>
    </subcellularLocation>
</comment>
<keyword evidence="1" id="KW-1003">Cell membrane</keyword>
<name>A0A158QX39_NIPBR</name>
<dbReference type="PANTHER" id="PTHR14499:SF136">
    <property type="entry name" value="GH08630P"/>
    <property type="match status" value="1"/>
</dbReference>
<evidence type="ECO:0000256" key="3">
    <source>
        <dbReference type="ARBA" id="ARBA00023018"/>
    </source>
</evidence>
<feature type="domain" description="BTB" evidence="10">
    <location>
        <begin position="20"/>
        <end position="125"/>
    </location>
</feature>
<comment type="function">
    <text evidence="9">Auxiliary subunit of GABA-B receptors that determine the pharmacology and kinetics of the receptor response. Increases agonist potency and markedly alter the G-protein signaling of the receptors by accelerating onset and promoting desensitization.</text>
</comment>
<evidence type="ECO:0000313" key="13">
    <source>
        <dbReference type="WBParaSite" id="NBR_0000619401-mRNA-1"/>
    </source>
</evidence>
<protein>
    <submittedName>
        <fullName evidence="13">BTB domain-containing protein</fullName>
    </submittedName>
</protein>
<evidence type="ECO:0000256" key="2">
    <source>
        <dbReference type="ARBA" id="ARBA00022553"/>
    </source>
</evidence>
<evidence type="ECO:0000256" key="9">
    <source>
        <dbReference type="ARBA" id="ARBA00057758"/>
    </source>
</evidence>
<evidence type="ECO:0000256" key="7">
    <source>
        <dbReference type="ARBA" id="ARBA00034100"/>
    </source>
</evidence>
<evidence type="ECO:0000313" key="12">
    <source>
        <dbReference type="Proteomes" id="UP000271162"/>
    </source>
</evidence>
<reference evidence="11 12" key="2">
    <citation type="submission" date="2018-11" db="EMBL/GenBank/DDBJ databases">
        <authorList>
            <consortium name="Pathogen Informatics"/>
        </authorList>
    </citation>
    <scope>NUCLEOTIDE SEQUENCE [LARGE SCALE GENOMIC DNA]</scope>
</reference>
<keyword evidence="2" id="KW-0597">Phosphoprotein</keyword>
<dbReference type="InterPro" id="IPR003131">
    <property type="entry name" value="T1-type_BTB"/>
</dbReference>
<keyword evidence="12" id="KW-1185">Reference proteome</keyword>
<dbReference type="OMA" id="DPDHGMS"/>
<dbReference type="InterPro" id="IPR057093">
    <property type="entry name" value="H1_KCTD8_12_16"/>
</dbReference>
<dbReference type="GO" id="GO:0042734">
    <property type="term" value="C:presynaptic membrane"/>
    <property type="evidence" value="ECO:0007669"/>
    <property type="project" value="UniProtKB-SubCell"/>
</dbReference>
<dbReference type="InterPro" id="IPR000210">
    <property type="entry name" value="BTB/POZ_dom"/>
</dbReference>
<dbReference type="Proteomes" id="UP000271162">
    <property type="component" value="Unassembled WGS sequence"/>
</dbReference>